<keyword evidence="5" id="KW-1185">Reference proteome</keyword>
<comment type="caution">
    <text evidence="4">The sequence shown here is derived from an EMBL/GenBank/DDBJ whole genome shotgun (WGS) entry which is preliminary data.</text>
</comment>
<dbReference type="PROSITE" id="PS51767">
    <property type="entry name" value="PEPTIDASE_A1"/>
    <property type="match status" value="1"/>
</dbReference>
<keyword evidence="1" id="KW-0812">Transmembrane</keyword>
<keyword evidence="1" id="KW-0472">Membrane</keyword>
<dbReference type="Proteomes" id="UP000730481">
    <property type="component" value="Unassembled WGS sequence"/>
</dbReference>
<dbReference type="EMBL" id="PVQB02000247">
    <property type="protein sequence ID" value="KAF4340149.1"/>
    <property type="molecule type" value="Genomic_DNA"/>
</dbReference>
<dbReference type="InterPro" id="IPR021109">
    <property type="entry name" value="Peptidase_aspartic_dom_sf"/>
</dbReference>
<sequence>MVWTLFPLFTLVLLTSGARTPRKVEWSEDTYGADGPWQAVKIQVGSDAQTISLFPGGTWETWLISDDYCEGQTCFASKAGTYKRTGEQHEKNRVELDDFMQGVEFKEDTATRYRDNIFIDGFNISASSFTVIDDGKIKYPGGKVVPLSVGCLSVGAPNAINQTFNEPGTKASVNASLIPGFLYDKSFTSANSFGMHIGSVDPWIPGSLVFGGYDKARVIGQVLDQPGSPRDGGIELFDISIESFGKNPPKPKEGLLAKGNSTLSKGLNVTIDGCSPYLTLPKSTCDNIAKHLPVNFDEDLGLYIWDREAEDYERIINSATALSFAFNYSTYDLIKIRIPLMHLNLTLSEPIVDQPVAYFPCHVNDNGRYVLGRAFLQDAFLGANWGPDVNRWWLAQAPGPRLQSDIDIQAINPLDMGIDSVDSRYATNAWEMSWASAWNDDFAPSSTPAKKTPEKNDDEKKGFMPTASQVGMGIGFGAAFGLVLVGVGIFIWRRKRRGHPPIMTMSKKPFDGFSIDWPPSDLPPQEMHVPRHRLPPYEMSADERRIYEMYARHVPQKRPLIQRYELP</sequence>
<accession>A0A9P5AKA6</accession>
<feature type="signal peptide" evidence="2">
    <location>
        <begin position="1"/>
        <end position="17"/>
    </location>
</feature>
<dbReference type="InterPro" id="IPR033121">
    <property type="entry name" value="PEPTIDASE_A1"/>
</dbReference>
<evidence type="ECO:0000256" key="2">
    <source>
        <dbReference type="SAM" id="SignalP"/>
    </source>
</evidence>
<feature type="chain" id="PRO_5040169573" description="Peptidase A1 domain-containing protein" evidence="2">
    <location>
        <begin position="18"/>
        <end position="567"/>
    </location>
</feature>
<dbReference type="SUPFAM" id="SSF50630">
    <property type="entry name" value="Acid proteases"/>
    <property type="match status" value="1"/>
</dbReference>
<evidence type="ECO:0000259" key="3">
    <source>
        <dbReference type="PROSITE" id="PS51767"/>
    </source>
</evidence>
<dbReference type="OrthoDB" id="4074350at2759"/>
<keyword evidence="1" id="KW-1133">Transmembrane helix</keyword>
<dbReference type="AlphaFoldDB" id="A0A9P5AKA6"/>
<evidence type="ECO:0000313" key="4">
    <source>
        <dbReference type="EMBL" id="KAF4340149.1"/>
    </source>
</evidence>
<feature type="transmembrane region" description="Helical" evidence="1">
    <location>
        <begin position="470"/>
        <end position="492"/>
    </location>
</feature>
<reference evidence="4" key="2">
    <citation type="submission" date="2020-02" db="EMBL/GenBank/DDBJ databases">
        <title>Identification and distribution of gene clusters putatively required for synthesis of sphingolipid metabolism inhibitors in phylogenetically diverse species of the filamentous fungus Fusarium.</title>
        <authorList>
            <person name="Kim H.-S."/>
            <person name="Busman M."/>
            <person name="Brown D.W."/>
            <person name="Divon H."/>
            <person name="Uhlig S."/>
            <person name="Proctor R.H."/>
        </authorList>
    </citation>
    <scope>NUCLEOTIDE SEQUENCE</scope>
    <source>
        <strain evidence="4">NRRL 25174</strain>
    </source>
</reference>
<evidence type="ECO:0000256" key="1">
    <source>
        <dbReference type="SAM" id="Phobius"/>
    </source>
</evidence>
<protein>
    <recommendedName>
        <fullName evidence="3">Peptidase A1 domain-containing protein</fullName>
    </recommendedName>
</protein>
<name>A0A9P5AKA6_9HYPO</name>
<proteinExistence type="predicted"/>
<feature type="domain" description="Peptidase A1" evidence="3">
    <location>
        <begin position="38"/>
        <end position="395"/>
    </location>
</feature>
<organism evidence="4 5">
    <name type="scientific">Fusarium beomiforme</name>
    <dbReference type="NCBI Taxonomy" id="44412"/>
    <lineage>
        <taxon>Eukaryota</taxon>
        <taxon>Fungi</taxon>
        <taxon>Dikarya</taxon>
        <taxon>Ascomycota</taxon>
        <taxon>Pezizomycotina</taxon>
        <taxon>Sordariomycetes</taxon>
        <taxon>Hypocreomycetidae</taxon>
        <taxon>Hypocreales</taxon>
        <taxon>Nectriaceae</taxon>
        <taxon>Fusarium</taxon>
        <taxon>Fusarium burgessii species complex</taxon>
    </lineage>
</organism>
<evidence type="ECO:0000313" key="5">
    <source>
        <dbReference type="Proteomes" id="UP000730481"/>
    </source>
</evidence>
<reference evidence="4" key="1">
    <citation type="journal article" date="2017" name="Mycologia">
        <title>Fusarium algeriense, sp. nov., a novel toxigenic crown rot pathogen of durum wheat from Algeria is nested in the Fusarium burgessii species complex.</title>
        <authorList>
            <person name="Laraba I."/>
            <person name="Keddad A."/>
            <person name="Boureghda H."/>
            <person name="Abdallah N."/>
            <person name="Vaughan M.M."/>
            <person name="Proctor R.H."/>
            <person name="Busman M."/>
            <person name="O'Donnell K."/>
        </authorList>
    </citation>
    <scope>NUCLEOTIDE SEQUENCE</scope>
    <source>
        <strain evidence="4">NRRL 25174</strain>
    </source>
</reference>
<gene>
    <name evidence="4" type="ORF">FBEOM_5937</name>
</gene>
<dbReference type="Gene3D" id="2.40.70.10">
    <property type="entry name" value="Acid Proteases"/>
    <property type="match status" value="1"/>
</dbReference>
<keyword evidence="2" id="KW-0732">Signal</keyword>
<dbReference type="Pfam" id="PF00026">
    <property type="entry name" value="Asp"/>
    <property type="match status" value="1"/>
</dbReference>